<dbReference type="SUPFAM" id="SSF52540">
    <property type="entry name" value="P-loop containing nucleoside triphosphate hydrolases"/>
    <property type="match status" value="1"/>
</dbReference>
<dbReference type="InterPro" id="IPR003439">
    <property type="entry name" value="ABC_transporter-like_ATP-bd"/>
</dbReference>
<dbReference type="Gene3D" id="3.40.50.300">
    <property type="entry name" value="P-loop containing nucleotide triphosphate hydrolases"/>
    <property type="match status" value="1"/>
</dbReference>
<dbReference type="GO" id="GO:0005524">
    <property type="term" value="F:ATP binding"/>
    <property type="evidence" value="ECO:0007669"/>
    <property type="project" value="UniProtKB-KW"/>
</dbReference>
<evidence type="ECO:0000256" key="1">
    <source>
        <dbReference type="ARBA" id="ARBA00022448"/>
    </source>
</evidence>
<gene>
    <name evidence="5" type="ORF">FGM01_01870</name>
</gene>
<evidence type="ECO:0000313" key="5">
    <source>
        <dbReference type="EMBL" id="TRO66657.1"/>
    </source>
</evidence>
<proteinExistence type="predicted"/>
<dbReference type="InterPro" id="IPR003593">
    <property type="entry name" value="AAA+_ATPase"/>
</dbReference>
<dbReference type="SMART" id="SM00382">
    <property type="entry name" value="AAA"/>
    <property type="match status" value="1"/>
</dbReference>
<accession>A0A550I6Q8</accession>
<reference evidence="5 6" key="1">
    <citation type="submission" date="2019-06" db="EMBL/GenBank/DDBJ databases">
        <title>Gramella sabulilitoris sp. nov., isolated from a marine sand.</title>
        <authorList>
            <person name="Yoon J.-H."/>
        </authorList>
    </citation>
    <scope>NUCLEOTIDE SEQUENCE [LARGE SCALE GENOMIC DNA]</scope>
    <source>
        <strain evidence="5 6">HSMS-1</strain>
    </source>
</reference>
<dbReference type="AlphaFoldDB" id="A0A550I6Q8"/>
<keyword evidence="2" id="KW-0547">Nucleotide-binding</keyword>
<dbReference type="OrthoDB" id="9787851at2"/>
<dbReference type="PANTHER" id="PTHR42734">
    <property type="entry name" value="METAL TRANSPORT SYSTEM ATP-BINDING PROTEIN TM_0124-RELATED"/>
    <property type="match status" value="1"/>
</dbReference>
<dbReference type="CDD" id="cd03214">
    <property type="entry name" value="ABC_Iron-Siderophores_B12_Hemin"/>
    <property type="match status" value="1"/>
</dbReference>
<dbReference type="GO" id="GO:0016887">
    <property type="term" value="F:ATP hydrolysis activity"/>
    <property type="evidence" value="ECO:0007669"/>
    <property type="project" value="InterPro"/>
</dbReference>
<evidence type="ECO:0000256" key="3">
    <source>
        <dbReference type="ARBA" id="ARBA00022840"/>
    </source>
</evidence>
<dbReference type="RefSeq" id="WP_143409422.1">
    <property type="nucleotide sequence ID" value="NZ_VHSF01000001.1"/>
</dbReference>
<feature type="domain" description="ABC transporter" evidence="4">
    <location>
        <begin position="10"/>
        <end position="250"/>
    </location>
</feature>
<sequence>MNSTNSHTVIKTKDLSIGYRKKNLVDLVALEINLEIKKGELVAVLGINGAGKSTLLKTLSGITKPIKGEVVIKDKKIQNTDPSELARSISLVLTEQALSRNLSVIELVALGRQPYTNWIGRLTNTDLKKIMYAIQLVNIEDIRDKKCHELSDGQFQKVLIARALAQDTPLIILDEPTTHLDLFHKAYVLKLLQKLSKDTNKAILFATHEINLALQLCDKLIIIKDKKTLYGTPAELIKSGAFNNLFPGNLIRFDNDSASFKIKQ</sequence>
<comment type="caution">
    <text evidence="5">The sequence shown here is derived from an EMBL/GenBank/DDBJ whole genome shotgun (WGS) entry which is preliminary data.</text>
</comment>
<evidence type="ECO:0000256" key="2">
    <source>
        <dbReference type="ARBA" id="ARBA00022741"/>
    </source>
</evidence>
<dbReference type="Pfam" id="PF00005">
    <property type="entry name" value="ABC_tran"/>
    <property type="match status" value="1"/>
</dbReference>
<keyword evidence="6" id="KW-1185">Reference proteome</keyword>
<evidence type="ECO:0000313" key="6">
    <source>
        <dbReference type="Proteomes" id="UP000315131"/>
    </source>
</evidence>
<dbReference type="FunFam" id="3.40.50.300:FF:000134">
    <property type="entry name" value="Iron-enterobactin ABC transporter ATP-binding protein"/>
    <property type="match status" value="1"/>
</dbReference>
<evidence type="ECO:0000259" key="4">
    <source>
        <dbReference type="PROSITE" id="PS50893"/>
    </source>
</evidence>
<dbReference type="PANTHER" id="PTHR42734:SF21">
    <property type="entry name" value="IRON ABC TRANSPORTER, ATP-BINDING PROTEIN"/>
    <property type="match status" value="1"/>
</dbReference>
<dbReference type="InterPro" id="IPR050153">
    <property type="entry name" value="Metal_Ion_Import_ABC"/>
</dbReference>
<keyword evidence="3 5" id="KW-0067">ATP-binding</keyword>
<protein>
    <submittedName>
        <fullName evidence="5">ABC transporter ATP-binding protein</fullName>
    </submittedName>
</protein>
<dbReference type="EMBL" id="VHSF01000001">
    <property type="protein sequence ID" value="TRO66657.1"/>
    <property type="molecule type" value="Genomic_DNA"/>
</dbReference>
<dbReference type="Proteomes" id="UP000315131">
    <property type="component" value="Unassembled WGS sequence"/>
</dbReference>
<dbReference type="PROSITE" id="PS50893">
    <property type="entry name" value="ABC_TRANSPORTER_2"/>
    <property type="match status" value="1"/>
</dbReference>
<organism evidence="5 6">
    <name type="scientific">Christiangramia sabulilitoris</name>
    <dbReference type="NCBI Taxonomy" id="2583991"/>
    <lineage>
        <taxon>Bacteria</taxon>
        <taxon>Pseudomonadati</taxon>
        <taxon>Bacteroidota</taxon>
        <taxon>Flavobacteriia</taxon>
        <taxon>Flavobacteriales</taxon>
        <taxon>Flavobacteriaceae</taxon>
        <taxon>Christiangramia</taxon>
    </lineage>
</organism>
<name>A0A550I6Q8_9FLAO</name>
<keyword evidence="1" id="KW-0813">Transport</keyword>
<dbReference type="InterPro" id="IPR027417">
    <property type="entry name" value="P-loop_NTPase"/>
</dbReference>